<evidence type="ECO:0000256" key="1">
    <source>
        <dbReference type="SAM" id="MobiDB-lite"/>
    </source>
</evidence>
<evidence type="ECO:0000313" key="2">
    <source>
        <dbReference type="EMBL" id="XBY44963.1"/>
    </source>
</evidence>
<dbReference type="RefSeq" id="WP_407050055.1">
    <property type="nucleotide sequence ID" value="NZ_CP158568.1"/>
</dbReference>
<feature type="compositionally biased region" description="Pro residues" evidence="1">
    <location>
        <begin position="142"/>
        <end position="153"/>
    </location>
</feature>
<evidence type="ECO:0008006" key="3">
    <source>
        <dbReference type="Google" id="ProtNLM"/>
    </source>
</evidence>
<feature type="region of interest" description="Disordered" evidence="1">
    <location>
        <begin position="51"/>
        <end position="116"/>
    </location>
</feature>
<reference evidence="2" key="1">
    <citation type="submission" date="2024-06" db="EMBL/GenBank/DDBJ databases">
        <title>Methylostella associata gen. nov., sp. nov., a novel Ancalomicrobiaceae-affiliated facultatively methylotrophic bacteria that feed on methanotrophs of the genus Methylococcus.</title>
        <authorList>
            <person name="Saltykova V."/>
            <person name="Danilova O.V."/>
            <person name="Oshkin I.Y."/>
            <person name="Belova S.E."/>
            <person name="Pimenov N.V."/>
            <person name="Dedysh S.N."/>
        </authorList>
    </citation>
    <scope>NUCLEOTIDE SEQUENCE</scope>
    <source>
        <strain evidence="2">S20</strain>
    </source>
</reference>
<dbReference type="KEGG" id="mflg:ABS361_01260"/>
<gene>
    <name evidence="2" type="ORF">ABS361_01260</name>
</gene>
<organism evidence="2">
    <name type="scientific">Methyloraptor flagellatus</name>
    <dbReference type="NCBI Taxonomy" id="3162530"/>
    <lineage>
        <taxon>Bacteria</taxon>
        <taxon>Pseudomonadati</taxon>
        <taxon>Pseudomonadota</taxon>
        <taxon>Alphaproteobacteria</taxon>
        <taxon>Hyphomicrobiales</taxon>
        <taxon>Ancalomicrobiaceae</taxon>
        <taxon>Methyloraptor</taxon>
    </lineage>
</organism>
<feature type="region of interest" description="Disordered" evidence="1">
    <location>
        <begin position="142"/>
        <end position="169"/>
    </location>
</feature>
<sequence length="374" mass="41124">MRSFDDRNEEAARLAAEVEAFGRDIAKARIAVADLRFHLAMRRVRADIARRYGPGPRPIERRFDPRQPRVPAGHPDGGQWSSTGGAGESAGTDAARTGGAGPGGAGTGYPATAWSGREGDGTVVPVQFNPLFRMPLLPPLLAPVPSKPRPPQNPEQILPPEQVQPSDRSRVPSFLRDNLDYLLENPELHLLDRDLANAFSTYDRLTKDYAGGPQPILTLEARPRAFNDPSDSLADVIGSSRTVGDEELKVLCPSYAEVQRVVSAVAADVDSRFVRLSPQDRGTKIHFEVANEFRANYPEYPVEQSFLQGDRFENRPLGSVATDVFAYGNDGTICIHDIKTGKADLSVPRMARLYRHARGYFPQGSRIIFSEVRP</sequence>
<protein>
    <recommendedName>
        <fullName evidence="3">PD-(D/E)XK endonuclease-like domain-containing protein</fullName>
    </recommendedName>
</protein>
<dbReference type="EMBL" id="CP158568">
    <property type="protein sequence ID" value="XBY44963.1"/>
    <property type="molecule type" value="Genomic_DNA"/>
</dbReference>
<accession>A0AAU7XC01</accession>
<feature type="compositionally biased region" description="Basic and acidic residues" evidence="1">
    <location>
        <begin position="58"/>
        <end position="67"/>
    </location>
</feature>
<proteinExistence type="predicted"/>
<dbReference type="AlphaFoldDB" id="A0AAU7XC01"/>
<name>A0AAU7XC01_9HYPH</name>
<feature type="compositionally biased region" description="Gly residues" evidence="1">
    <location>
        <begin position="98"/>
        <end position="107"/>
    </location>
</feature>